<feature type="compositionally biased region" description="Low complexity" evidence="3">
    <location>
        <begin position="817"/>
        <end position="833"/>
    </location>
</feature>
<evidence type="ECO:0000313" key="5">
    <source>
        <dbReference type="Proteomes" id="UP000762676"/>
    </source>
</evidence>
<dbReference type="Proteomes" id="UP000762676">
    <property type="component" value="Unassembled WGS sequence"/>
</dbReference>
<organism evidence="4 5">
    <name type="scientific">Elysia marginata</name>
    <dbReference type="NCBI Taxonomy" id="1093978"/>
    <lineage>
        <taxon>Eukaryota</taxon>
        <taxon>Metazoa</taxon>
        <taxon>Spiralia</taxon>
        <taxon>Lophotrochozoa</taxon>
        <taxon>Mollusca</taxon>
        <taxon>Gastropoda</taxon>
        <taxon>Heterobranchia</taxon>
        <taxon>Euthyneura</taxon>
        <taxon>Panpulmonata</taxon>
        <taxon>Sacoglossa</taxon>
        <taxon>Placobranchoidea</taxon>
        <taxon>Plakobranchidae</taxon>
        <taxon>Elysia</taxon>
    </lineage>
</organism>
<dbReference type="GO" id="GO:0019888">
    <property type="term" value="F:protein phosphatase regulator activity"/>
    <property type="evidence" value="ECO:0007669"/>
    <property type="project" value="TreeGrafter"/>
</dbReference>
<proteinExistence type="inferred from homology"/>
<dbReference type="AlphaFoldDB" id="A0AAV4JY53"/>
<reference evidence="4 5" key="1">
    <citation type="journal article" date="2021" name="Elife">
        <title>Chloroplast acquisition without the gene transfer in kleptoplastic sea slugs, Plakobranchus ocellatus.</title>
        <authorList>
            <person name="Maeda T."/>
            <person name="Takahashi S."/>
            <person name="Yoshida T."/>
            <person name="Shimamura S."/>
            <person name="Takaki Y."/>
            <person name="Nagai Y."/>
            <person name="Toyoda A."/>
            <person name="Suzuki Y."/>
            <person name="Arimoto A."/>
            <person name="Ishii H."/>
            <person name="Satoh N."/>
            <person name="Nishiyama T."/>
            <person name="Hasebe M."/>
            <person name="Maruyama T."/>
            <person name="Minagawa J."/>
            <person name="Obokata J."/>
            <person name="Shigenobu S."/>
        </authorList>
    </citation>
    <scope>NUCLEOTIDE SEQUENCE [LARGE SCALE GENOMIC DNA]</scope>
</reference>
<dbReference type="GO" id="GO:0019903">
    <property type="term" value="F:protein phosphatase binding"/>
    <property type="evidence" value="ECO:0007669"/>
    <property type="project" value="InterPro"/>
</dbReference>
<evidence type="ECO:0000256" key="2">
    <source>
        <dbReference type="ARBA" id="ARBA00023306"/>
    </source>
</evidence>
<name>A0AAV4JY53_9GAST</name>
<dbReference type="PANTHER" id="PTHR12634:SF8">
    <property type="entry name" value="FIERY MOUNTAIN, ISOFORM D"/>
    <property type="match status" value="1"/>
</dbReference>
<dbReference type="Pfam" id="PF04499">
    <property type="entry name" value="SAPS"/>
    <property type="match status" value="1"/>
</dbReference>
<accession>A0AAV4JY53</accession>
<feature type="region of interest" description="Disordered" evidence="3">
    <location>
        <begin position="474"/>
        <end position="903"/>
    </location>
</feature>
<dbReference type="InterPro" id="IPR016024">
    <property type="entry name" value="ARM-type_fold"/>
</dbReference>
<gene>
    <name evidence="4" type="ORF">ElyMa_005252600</name>
</gene>
<feature type="compositionally biased region" description="Polar residues" evidence="3">
    <location>
        <begin position="673"/>
        <end position="691"/>
    </location>
</feature>
<comment type="caution">
    <text evidence="4">The sequence shown here is derived from an EMBL/GenBank/DDBJ whole genome shotgun (WGS) entry which is preliminary data.</text>
</comment>
<feature type="compositionally biased region" description="Acidic residues" evidence="3">
    <location>
        <begin position="487"/>
        <end position="500"/>
    </location>
</feature>
<evidence type="ECO:0000256" key="3">
    <source>
        <dbReference type="SAM" id="MobiDB-lite"/>
    </source>
</evidence>
<feature type="compositionally biased region" description="Low complexity" evidence="3">
    <location>
        <begin position="542"/>
        <end position="561"/>
    </location>
</feature>
<protein>
    <submittedName>
        <fullName evidence="4">Serine/threonine-protein phosphatase 6 regulatory subunit 3</fullName>
    </submittedName>
</protein>
<dbReference type="InterPro" id="IPR007587">
    <property type="entry name" value="SAPS"/>
</dbReference>
<feature type="compositionally biased region" description="Polar residues" evidence="3">
    <location>
        <begin position="703"/>
        <end position="748"/>
    </location>
</feature>
<feature type="compositionally biased region" description="Basic and acidic residues" evidence="3">
    <location>
        <begin position="878"/>
        <end position="890"/>
    </location>
</feature>
<keyword evidence="5" id="KW-1185">Reference proteome</keyword>
<dbReference type="GO" id="GO:0005634">
    <property type="term" value="C:nucleus"/>
    <property type="evidence" value="ECO:0007669"/>
    <property type="project" value="TreeGrafter"/>
</dbReference>
<feature type="compositionally biased region" description="Polar residues" evidence="3">
    <location>
        <begin position="593"/>
        <end position="626"/>
    </location>
</feature>
<dbReference type="EMBL" id="BMAT01010472">
    <property type="protein sequence ID" value="GFS27271.1"/>
    <property type="molecule type" value="Genomic_DNA"/>
</dbReference>
<dbReference type="SUPFAM" id="SSF48371">
    <property type="entry name" value="ARM repeat"/>
    <property type="match status" value="1"/>
</dbReference>
<sequence>MDLLLRLITCIESPEIRRAVIEWLNEEKIVEKLVDSIVVATDEDIHCNAAQSLCDIVRLGREQFIQQQEIAEPDPLLVTMELEETVAKLLSNMFESDKNESVLVNGLCVIHTLLEVRRQGDVSDQLPNGEIDRFTQGINNVIAALVPRLKDFHNLLVEPPKQMYNNMPTSVGQLEPPLGRTRLQVAKLITALVGANMHQVNQELASLETVQTLLDLYFKYEWNNFLHTQVEQCLLIILNNGPIELDGKPEHPLLVKLFNEYNFVQRVLSEWEKNETQQNAPSGRRRGFMGHLTKMANSVSALVEKNDTPSMVKDHFNGLSEDVREKWEAFVMGSLAEINKKNTIELMRGHPLASSSEDDDADFKDIPFPQDTAMQQAFSDYQLQQMTSNFIDQFGFNDEEFAEQDEKIEAAFSDRISSIESDIQVNSTNQPSTATVFEQLCNERIQQFDNDDSDEDIWEEKPITFDNNVQQARAGRLQAEKARCNSSDEEDSTDSGEELDSPVKIRQQPTEGMDVDNPWPADSSSPSEHIAMDTSTPWDKPTVSSSAVTSISAATVSSSQSLGDDEGWADFSSIPGESSEGWADFSYFEGDKLSTSQGGPRSSSPDPMDTTENTRGSAYVVSSNSQDQDKTPTSSTLSVTVTLPDATISDSSDVSKKDLSVTAADEGLEKTQQRNSSRSPEPQPDSTSPSLSHVPAGDGDGGNSQMSSSTLDASLPSQSESSVTPQTQSSPKSSNVDAQVSSQTQDQAEGQADVNVAMNDSLPSPSSSPSPAQGSTDGKTTTDTKETQNETAEADSSSSLNQNFLAASGLLKKRSDSSPAAPTSSQAPSQQSDVVKGNGPVVGTGTSPSSPAPTPAPSSPPAASVPPTSLHSSVPETSGDKAGDHAKQEELDPAAQTDLTPAQKIELVRAQAKEAQELYDAATTVKNGPV</sequence>
<feature type="compositionally biased region" description="Pro residues" evidence="3">
    <location>
        <begin position="850"/>
        <end position="864"/>
    </location>
</feature>
<feature type="compositionally biased region" description="Low complexity" evidence="3">
    <location>
        <begin position="631"/>
        <end position="652"/>
    </location>
</feature>
<feature type="compositionally biased region" description="Low complexity" evidence="3">
    <location>
        <begin position="761"/>
        <end position="779"/>
    </location>
</feature>
<feature type="compositionally biased region" description="Polar residues" evidence="3">
    <location>
        <begin position="522"/>
        <end position="537"/>
    </location>
</feature>
<comment type="similarity">
    <text evidence="1">Belongs to the SAPS family.</text>
</comment>
<evidence type="ECO:0000256" key="1">
    <source>
        <dbReference type="ARBA" id="ARBA00006180"/>
    </source>
</evidence>
<feature type="compositionally biased region" description="Polar residues" evidence="3">
    <location>
        <begin position="794"/>
        <end position="805"/>
    </location>
</feature>
<dbReference type="PANTHER" id="PTHR12634">
    <property type="entry name" value="SIT4 YEAST -ASSOCIATING PROTEIN-RELATED"/>
    <property type="match status" value="1"/>
</dbReference>
<keyword evidence="2" id="KW-0131">Cell cycle</keyword>
<dbReference type="GO" id="GO:0005829">
    <property type="term" value="C:cytosol"/>
    <property type="evidence" value="ECO:0007669"/>
    <property type="project" value="TreeGrafter"/>
</dbReference>
<evidence type="ECO:0000313" key="4">
    <source>
        <dbReference type="EMBL" id="GFS27271.1"/>
    </source>
</evidence>